<feature type="signal peptide" evidence="1">
    <location>
        <begin position="1"/>
        <end position="24"/>
    </location>
</feature>
<keyword evidence="1" id="KW-0732">Signal</keyword>
<dbReference type="AlphaFoldDB" id="A0A437RC91"/>
<comment type="caution">
    <text evidence="2">The sequence shown here is derived from an EMBL/GenBank/DDBJ whole genome shotgun (WGS) entry which is preliminary data.</text>
</comment>
<dbReference type="RefSeq" id="WP_128229842.1">
    <property type="nucleotide sequence ID" value="NZ_SACR01000005.1"/>
</dbReference>
<name>A0A437RC91_9BURK</name>
<keyword evidence="3" id="KW-1185">Reference proteome</keyword>
<organism evidence="2 3">
    <name type="scientific">Rubrivivax rivuli</name>
    <dbReference type="NCBI Taxonomy" id="1862385"/>
    <lineage>
        <taxon>Bacteria</taxon>
        <taxon>Pseudomonadati</taxon>
        <taxon>Pseudomonadota</taxon>
        <taxon>Betaproteobacteria</taxon>
        <taxon>Burkholderiales</taxon>
        <taxon>Sphaerotilaceae</taxon>
        <taxon>Rubrivivax</taxon>
    </lineage>
</organism>
<sequence>MKRTFVGSIGVAAAALAMGTAAQAQQAEVRSDGAAQARAAMAASMKAAARGQKVGMITGKLNPQPQKLAGGGVAQELDATTMVYSVARINADGVLEMVCVNGAEAADKALKAPAFAKRVSQLSREQSHVSK</sequence>
<dbReference type="OrthoDB" id="9963420at2"/>
<reference evidence="2 3" key="1">
    <citation type="submission" date="2019-01" db="EMBL/GenBank/DDBJ databases">
        <authorList>
            <person name="Chen W.-M."/>
        </authorList>
    </citation>
    <scope>NUCLEOTIDE SEQUENCE [LARGE SCALE GENOMIC DNA]</scope>
    <source>
        <strain evidence="2 3">KYPY4</strain>
    </source>
</reference>
<protein>
    <recommendedName>
        <fullName evidence="4">Secreted protein</fullName>
    </recommendedName>
</protein>
<feature type="chain" id="PRO_5019305222" description="Secreted protein" evidence="1">
    <location>
        <begin position="25"/>
        <end position="131"/>
    </location>
</feature>
<proteinExistence type="predicted"/>
<evidence type="ECO:0008006" key="4">
    <source>
        <dbReference type="Google" id="ProtNLM"/>
    </source>
</evidence>
<evidence type="ECO:0000256" key="1">
    <source>
        <dbReference type="SAM" id="SignalP"/>
    </source>
</evidence>
<dbReference type="NCBIfam" id="NF047450">
    <property type="entry name" value="post-PEP-CTERM_1"/>
    <property type="match status" value="1"/>
</dbReference>
<accession>A0A437RC91</accession>
<evidence type="ECO:0000313" key="3">
    <source>
        <dbReference type="Proteomes" id="UP000285575"/>
    </source>
</evidence>
<dbReference type="Proteomes" id="UP000285575">
    <property type="component" value="Unassembled WGS sequence"/>
</dbReference>
<dbReference type="EMBL" id="SACR01000005">
    <property type="protein sequence ID" value="RVU44294.1"/>
    <property type="molecule type" value="Genomic_DNA"/>
</dbReference>
<gene>
    <name evidence="2" type="ORF">EOE66_16565</name>
</gene>
<evidence type="ECO:0000313" key="2">
    <source>
        <dbReference type="EMBL" id="RVU44294.1"/>
    </source>
</evidence>